<keyword evidence="9" id="KW-1185">Reference proteome</keyword>
<keyword evidence="4 8" id="KW-0378">Hydrolase</keyword>
<dbReference type="InterPro" id="IPR015797">
    <property type="entry name" value="NUDIX_hydrolase-like_dom_sf"/>
</dbReference>
<dbReference type="Proteomes" id="UP000267035">
    <property type="component" value="Unassembled WGS sequence"/>
</dbReference>
<reference evidence="8 9" key="1">
    <citation type="submission" date="2018-10" db="EMBL/GenBank/DDBJ databases">
        <title>Comamonadaceae CDC group NO-1 genome sequencing and assembly.</title>
        <authorList>
            <person name="Bernier A.-M."/>
            <person name="Bernard K."/>
        </authorList>
    </citation>
    <scope>NUCLEOTIDE SEQUENCE [LARGE SCALE GENOMIC DNA]</scope>
    <source>
        <strain evidence="8 9">NML161473</strain>
    </source>
</reference>
<dbReference type="Gene3D" id="3.90.79.10">
    <property type="entry name" value="Nucleoside Triphosphate Pyrophosphohydrolase"/>
    <property type="match status" value="1"/>
</dbReference>
<evidence type="ECO:0000256" key="5">
    <source>
        <dbReference type="ARBA" id="ARBA00022842"/>
    </source>
</evidence>
<dbReference type="PANTHER" id="PTHR12318:SF0">
    <property type="entry name" value="ACYL-COENZYME A DIPHOSPHATASE NUDT19"/>
    <property type="match status" value="1"/>
</dbReference>
<proteinExistence type="predicted"/>
<comment type="caution">
    <text evidence="8">The sequence shown here is derived from an EMBL/GenBank/DDBJ whole genome shotgun (WGS) entry which is preliminary data.</text>
</comment>
<dbReference type="GO" id="GO:0046872">
    <property type="term" value="F:metal ion binding"/>
    <property type="evidence" value="ECO:0007669"/>
    <property type="project" value="UniProtKB-KW"/>
</dbReference>
<accession>A0A3M6QET6</accession>
<protein>
    <submittedName>
        <fullName evidence="8">NUDIX hydrolase</fullName>
    </submittedName>
</protein>
<evidence type="ECO:0000313" key="8">
    <source>
        <dbReference type="EMBL" id="RMX00959.1"/>
    </source>
</evidence>
<name>A0A3M6QET6_9BURK</name>
<dbReference type="InterPro" id="IPR000086">
    <property type="entry name" value="NUDIX_hydrolase_dom"/>
</dbReference>
<dbReference type="AlphaFoldDB" id="A0A3M6QET6"/>
<feature type="domain" description="Nudix hydrolase" evidence="7">
    <location>
        <begin position="4"/>
        <end position="229"/>
    </location>
</feature>
<comment type="cofactor">
    <cofactor evidence="2">
        <name>Mg(2+)</name>
        <dbReference type="ChEBI" id="CHEBI:18420"/>
    </cofactor>
</comment>
<dbReference type="SUPFAM" id="SSF55811">
    <property type="entry name" value="Nudix"/>
    <property type="match status" value="1"/>
</dbReference>
<keyword evidence="5" id="KW-0460">Magnesium</keyword>
<dbReference type="PROSITE" id="PS51462">
    <property type="entry name" value="NUDIX"/>
    <property type="match status" value="1"/>
</dbReference>
<dbReference type="EMBL" id="RDQL01000004">
    <property type="protein sequence ID" value="RMX00959.1"/>
    <property type="molecule type" value="Genomic_DNA"/>
</dbReference>
<keyword evidence="6" id="KW-0464">Manganese</keyword>
<evidence type="ECO:0000256" key="6">
    <source>
        <dbReference type="ARBA" id="ARBA00023211"/>
    </source>
</evidence>
<evidence type="ECO:0000256" key="4">
    <source>
        <dbReference type="ARBA" id="ARBA00022801"/>
    </source>
</evidence>
<dbReference type="InterPro" id="IPR039121">
    <property type="entry name" value="NUDT19"/>
</dbReference>
<evidence type="ECO:0000256" key="2">
    <source>
        <dbReference type="ARBA" id="ARBA00001946"/>
    </source>
</evidence>
<evidence type="ECO:0000256" key="1">
    <source>
        <dbReference type="ARBA" id="ARBA00001936"/>
    </source>
</evidence>
<evidence type="ECO:0000313" key="9">
    <source>
        <dbReference type="Proteomes" id="UP000267035"/>
    </source>
</evidence>
<keyword evidence="3" id="KW-0479">Metal-binding</keyword>
<evidence type="ECO:0000259" key="7">
    <source>
        <dbReference type="PROSITE" id="PS51462"/>
    </source>
</evidence>
<gene>
    <name evidence="8" type="ORF">EBQ25_03910</name>
</gene>
<evidence type="ECO:0000256" key="3">
    <source>
        <dbReference type="ARBA" id="ARBA00022723"/>
    </source>
</evidence>
<sequence length="307" mass="32855">MREAPHANAHGDAYGASGIEVLLMERASQARNFGGALVFPGGKVEPGDDAIALQSGFTEQWPQLMPRLPQDPQTPDQQALASLYGAALRETLEEVGLLWLATCGSADAPPAPAAAFPAPANALAAARGALAQGQTWDAALSALRAAAPAATPYAPSVQALRPFSRWITPKITNMSAKRFDTWFFLASLPPGQQASADGSEAQHLLWASPRQLLTRYAQGEILLAPPQIMTLAHLCRFADSASLSAYASQQPIHPIEPVSIDQEGQRIVCFPGDPLHEQTQPRTPGPTRLVLRNKRFEPEQGFEALFA</sequence>
<comment type="cofactor">
    <cofactor evidence="1">
        <name>Mn(2+)</name>
        <dbReference type="ChEBI" id="CHEBI:29035"/>
    </cofactor>
</comment>
<dbReference type="CDD" id="cd18870">
    <property type="entry name" value="NUDIX_AcylCoAdiphos_Nudt19"/>
    <property type="match status" value="1"/>
</dbReference>
<organism evidence="8 9">
    <name type="scientific">Allofranklinella schreckenbergeri</name>
    <dbReference type="NCBI Taxonomy" id="1076744"/>
    <lineage>
        <taxon>Bacteria</taxon>
        <taxon>Pseudomonadati</taxon>
        <taxon>Pseudomonadota</taxon>
        <taxon>Betaproteobacteria</taxon>
        <taxon>Burkholderiales</taxon>
        <taxon>Comamonadaceae</taxon>
        <taxon>Allofranklinella</taxon>
    </lineage>
</organism>
<dbReference type="PANTHER" id="PTHR12318">
    <property type="entry name" value="TESTOSTERONE-REGULATED PROTEIN RP2"/>
    <property type="match status" value="1"/>
</dbReference>
<dbReference type="GO" id="GO:0016818">
    <property type="term" value="F:hydrolase activity, acting on acid anhydrides, in phosphorus-containing anhydrides"/>
    <property type="evidence" value="ECO:0007669"/>
    <property type="project" value="InterPro"/>
</dbReference>